<dbReference type="CDD" id="cd01671">
    <property type="entry name" value="CARD"/>
    <property type="match status" value="1"/>
</dbReference>
<protein>
    <recommendedName>
        <fullName evidence="4">CARD domain-containing protein</fullName>
    </recommendedName>
</protein>
<proteinExistence type="predicted"/>
<dbReference type="Pfam" id="PF00619">
    <property type="entry name" value="CARD"/>
    <property type="match status" value="1"/>
</dbReference>
<organism evidence="5 6">
    <name type="scientific">Patella caerulea</name>
    <name type="common">Rayed Mediterranean limpet</name>
    <dbReference type="NCBI Taxonomy" id="87958"/>
    <lineage>
        <taxon>Eukaryota</taxon>
        <taxon>Metazoa</taxon>
        <taxon>Spiralia</taxon>
        <taxon>Lophotrochozoa</taxon>
        <taxon>Mollusca</taxon>
        <taxon>Gastropoda</taxon>
        <taxon>Patellogastropoda</taxon>
        <taxon>Patelloidea</taxon>
        <taxon>Patellidae</taxon>
        <taxon>Patella</taxon>
    </lineage>
</organism>
<dbReference type="InterPro" id="IPR011029">
    <property type="entry name" value="DEATH-like_dom_sf"/>
</dbReference>
<feature type="signal peptide" evidence="3">
    <location>
        <begin position="1"/>
        <end position="24"/>
    </location>
</feature>
<keyword evidence="1" id="KW-0175">Coiled coil</keyword>
<keyword evidence="6" id="KW-1185">Reference proteome</keyword>
<dbReference type="Proteomes" id="UP001347796">
    <property type="component" value="Unassembled WGS sequence"/>
</dbReference>
<gene>
    <name evidence="5" type="ORF">SNE40_021085</name>
</gene>
<dbReference type="AlphaFoldDB" id="A0AAN8GCJ4"/>
<feature type="coiled-coil region" evidence="1">
    <location>
        <begin position="347"/>
        <end position="381"/>
    </location>
</feature>
<feature type="region of interest" description="Disordered" evidence="2">
    <location>
        <begin position="262"/>
        <end position="282"/>
    </location>
</feature>
<dbReference type="InterPro" id="IPR001315">
    <property type="entry name" value="CARD"/>
</dbReference>
<name>A0AAN8GCJ4_PATCE</name>
<dbReference type="PROSITE" id="PS50209">
    <property type="entry name" value="CARD"/>
    <property type="match status" value="1"/>
</dbReference>
<reference evidence="5 6" key="1">
    <citation type="submission" date="2024-01" db="EMBL/GenBank/DDBJ databases">
        <title>The genome of the rayed Mediterranean limpet Patella caerulea (Linnaeus, 1758).</title>
        <authorList>
            <person name="Anh-Thu Weber A."/>
            <person name="Halstead-Nussloch G."/>
        </authorList>
    </citation>
    <scope>NUCLEOTIDE SEQUENCE [LARGE SCALE GENOMIC DNA]</scope>
    <source>
        <strain evidence="5">AATW-2023a</strain>
        <tissue evidence="5">Whole specimen</tissue>
    </source>
</reference>
<dbReference type="EMBL" id="JAZGQO010000017">
    <property type="protein sequence ID" value="KAK6168291.1"/>
    <property type="molecule type" value="Genomic_DNA"/>
</dbReference>
<keyword evidence="3" id="KW-0732">Signal</keyword>
<evidence type="ECO:0000256" key="2">
    <source>
        <dbReference type="SAM" id="MobiDB-lite"/>
    </source>
</evidence>
<feature type="domain" description="CARD" evidence="4">
    <location>
        <begin position="171"/>
        <end position="264"/>
    </location>
</feature>
<feature type="chain" id="PRO_5042953393" description="CARD domain-containing protein" evidence="3">
    <location>
        <begin position="25"/>
        <end position="462"/>
    </location>
</feature>
<evidence type="ECO:0000256" key="1">
    <source>
        <dbReference type="SAM" id="Coils"/>
    </source>
</evidence>
<sequence>MGNRLFCADVIIIMRMILINMVDSDTETVGPFEQELLAKIQKLQHENLELQHENMELKDQQSKIQKLQHENLELQHENMALKDQLSTIQKLQHENLELQHENMELKDQQSKIQKLQHENLELQHENMELKDKLSTIREEKDGVIKELEEKVKNVLLKSDSPTTQGKRYGRMLRSDYEKIQSKFMVLLDNIKEPNTLCQTLFANGVFDDNDKEVVQKCLREETTRNATDKLLTILMNCGENSYQRFLKCLKQTGYDQVINRLEQTEEPNNQNPEGIRTLEAERDTPAQILATKQKDDIDSRLQQLTDEKSSILTELSELKFKMAAIETERQDEDADMMNEIKEFQSREKHLLANQEQINTEIKKLEEEVRDLKEGDRLLTMESNIENLLYLFNEHHEITKVHSTDVTIPEIRDNRPNLPNDKDISVDRSRNYTLSSEITKIQDQDVTVRVEQEGHHQTGNHYL</sequence>
<evidence type="ECO:0000256" key="3">
    <source>
        <dbReference type="SAM" id="SignalP"/>
    </source>
</evidence>
<accession>A0AAN8GCJ4</accession>
<comment type="caution">
    <text evidence="5">The sequence shown here is derived from an EMBL/GenBank/DDBJ whole genome shotgun (WGS) entry which is preliminary data.</text>
</comment>
<dbReference type="GO" id="GO:0042981">
    <property type="term" value="P:regulation of apoptotic process"/>
    <property type="evidence" value="ECO:0007669"/>
    <property type="project" value="InterPro"/>
</dbReference>
<evidence type="ECO:0000313" key="5">
    <source>
        <dbReference type="EMBL" id="KAK6168291.1"/>
    </source>
</evidence>
<dbReference type="Gene3D" id="1.10.533.10">
    <property type="entry name" value="Death Domain, Fas"/>
    <property type="match status" value="1"/>
</dbReference>
<evidence type="ECO:0000259" key="4">
    <source>
        <dbReference type="PROSITE" id="PS50209"/>
    </source>
</evidence>
<feature type="coiled-coil region" evidence="1">
    <location>
        <begin position="33"/>
        <end position="157"/>
    </location>
</feature>
<dbReference type="SUPFAM" id="SSF47986">
    <property type="entry name" value="DEATH domain"/>
    <property type="match status" value="1"/>
</dbReference>
<evidence type="ECO:0000313" key="6">
    <source>
        <dbReference type="Proteomes" id="UP001347796"/>
    </source>
</evidence>